<keyword evidence="9" id="KW-1185">Reference proteome</keyword>
<dbReference type="OrthoDB" id="9793302at2"/>
<feature type="region of interest" description="Disordered" evidence="7">
    <location>
        <begin position="1"/>
        <end position="23"/>
    </location>
</feature>
<feature type="region of interest" description="Disordered" evidence="7">
    <location>
        <begin position="113"/>
        <end position="163"/>
    </location>
</feature>
<evidence type="ECO:0000313" key="9">
    <source>
        <dbReference type="Proteomes" id="UP000238164"/>
    </source>
</evidence>
<dbReference type="GO" id="GO:0004803">
    <property type="term" value="F:transposase activity"/>
    <property type="evidence" value="ECO:0007669"/>
    <property type="project" value="UniProtKB-UniRule"/>
</dbReference>
<keyword evidence="6" id="KW-0814">Transposable element</keyword>
<reference evidence="8 9" key="1">
    <citation type="submission" date="2018-02" db="EMBL/GenBank/DDBJ databases">
        <authorList>
            <person name="Cohen D.B."/>
            <person name="Kent A.D."/>
        </authorList>
    </citation>
    <scope>NUCLEOTIDE SEQUENCE [LARGE SCALE GENOMIC DNA]</scope>
    <source>
        <strain evidence="8">1</strain>
    </source>
</reference>
<dbReference type="GO" id="GO:0006313">
    <property type="term" value="P:DNA transposition"/>
    <property type="evidence" value="ECO:0007669"/>
    <property type="project" value="UniProtKB-UniRule"/>
</dbReference>
<evidence type="ECO:0000256" key="5">
    <source>
        <dbReference type="ARBA" id="ARBA00023172"/>
    </source>
</evidence>
<accession>A0A2N9JI95</accession>
<dbReference type="Pfam" id="PF00872">
    <property type="entry name" value="Transposase_mut"/>
    <property type="match status" value="1"/>
</dbReference>
<evidence type="ECO:0000313" key="8">
    <source>
        <dbReference type="EMBL" id="SPD87241.1"/>
    </source>
</evidence>
<evidence type="ECO:0000256" key="6">
    <source>
        <dbReference type="RuleBase" id="RU365089"/>
    </source>
</evidence>
<keyword evidence="5 6" id="KW-0233">DNA recombination</keyword>
<dbReference type="AlphaFoldDB" id="A0A2N9JI95"/>
<gene>
    <name evidence="8" type="ORF">MPLG2_2211</name>
</gene>
<dbReference type="InterPro" id="IPR001207">
    <property type="entry name" value="Transposase_mutator"/>
</dbReference>
<evidence type="ECO:0000256" key="1">
    <source>
        <dbReference type="ARBA" id="ARBA00002190"/>
    </source>
</evidence>
<keyword evidence="3 6" id="KW-0815">Transposition</keyword>
<evidence type="ECO:0000256" key="7">
    <source>
        <dbReference type="SAM" id="MobiDB-lite"/>
    </source>
</evidence>
<feature type="compositionally biased region" description="Basic and acidic residues" evidence="7">
    <location>
        <begin position="140"/>
        <end position="150"/>
    </location>
</feature>
<dbReference type="Proteomes" id="UP000238164">
    <property type="component" value="Chromosome 1"/>
</dbReference>
<dbReference type="KEGG" id="mgg:MPLG2_2211"/>
<evidence type="ECO:0000256" key="3">
    <source>
        <dbReference type="ARBA" id="ARBA00022578"/>
    </source>
</evidence>
<name>A0A2N9JI95_9ACTN</name>
<evidence type="ECO:0000256" key="2">
    <source>
        <dbReference type="ARBA" id="ARBA00010961"/>
    </source>
</evidence>
<proteinExistence type="inferred from homology"/>
<comment type="function">
    <text evidence="1 6">Required for the transposition of the insertion element.</text>
</comment>
<dbReference type="GO" id="GO:0003677">
    <property type="term" value="F:DNA binding"/>
    <property type="evidence" value="ECO:0007669"/>
    <property type="project" value="UniProtKB-UniRule"/>
</dbReference>
<sequence length="181" mass="19203">MEPLEDGAPSVSSPAEVPVVDAGSSPAELQLVAGLVRRAKADGVAMTGPDGLLKTLAKTVIETALQEEMADHLGYGKHAVEGRNLGNSRNGTRSKTVVTDNCGEVEIAVPRQQPRITNDERHLHRSSDSPHAAPQGRSSVWDRMKGESHDATQQCSRTHGPCRVASSGVTTESSCVLAECW</sequence>
<feature type="compositionally biased region" description="Low complexity" evidence="7">
    <location>
        <begin position="8"/>
        <end position="22"/>
    </location>
</feature>
<dbReference type="PANTHER" id="PTHR33217">
    <property type="entry name" value="TRANSPOSASE FOR INSERTION SEQUENCE ELEMENT IS1081"/>
    <property type="match status" value="1"/>
</dbReference>
<evidence type="ECO:0000256" key="4">
    <source>
        <dbReference type="ARBA" id="ARBA00023125"/>
    </source>
</evidence>
<feature type="compositionally biased region" description="Basic and acidic residues" evidence="7">
    <location>
        <begin position="117"/>
        <end position="128"/>
    </location>
</feature>
<dbReference type="PANTHER" id="PTHR33217:SF8">
    <property type="entry name" value="MUTATOR FAMILY TRANSPOSASE"/>
    <property type="match status" value="1"/>
</dbReference>
<comment type="similarity">
    <text evidence="2 6">Belongs to the transposase mutator family.</text>
</comment>
<keyword evidence="4 6" id="KW-0238">DNA-binding</keyword>
<protein>
    <recommendedName>
        <fullName evidence="6">Mutator family transposase</fullName>
    </recommendedName>
</protein>
<organism evidence="8 9">
    <name type="scientific">Micropruina glycogenica</name>
    <dbReference type="NCBI Taxonomy" id="75385"/>
    <lineage>
        <taxon>Bacteria</taxon>
        <taxon>Bacillati</taxon>
        <taxon>Actinomycetota</taxon>
        <taxon>Actinomycetes</taxon>
        <taxon>Propionibacteriales</taxon>
        <taxon>Nocardioidaceae</taxon>
        <taxon>Micropruina</taxon>
    </lineage>
</organism>
<dbReference type="EMBL" id="LT985188">
    <property type="protein sequence ID" value="SPD87241.1"/>
    <property type="molecule type" value="Genomic_DNA"/>
</dbReference>